<feature type="compositionally biased region" description="Gly residues" evidence="4">
    <location>
        <begin position="145"/>
        <end position="154"/>
    </location>
</feature>
<dbReference type="PRINTS" id="PR00778">
    <property type="entry name" value="HTHARSR"/>
</dbReference>
<keyword evidence="7" id="KW-1185">Reference proteome</keyword>
<sequence>MHQSRILDDPSSAGALKGDTGPLHGSGECGSLRSRRLSHAEPADVPLQEALQALADPVRRAIVRELAGSPEWSRACGTFELGVSKATRSHHFTVLRQSGLVEQRDSGARRFNRLRRAEFDAAFPGLLALVLAECANRTGSTGSSGPAGPGGPGESGEVRASASTVGTDAPVGAR</sequence>
<gene>
    <name evidence="6" type="ORF">GCM10009759_09790</name>
</gene>
<dbReference type="Proteomes" id="UP001500897">
    <property type="component" value="Unassembled WGS sequence"/>
</dbReference>
<proteinExistence type="predicted"/>
<dbReference type="PANTHER" id="PTHR33154:SF12">
    <property type="entry name" value="TRANSCRIPTIONAL REGULATORY PROTEIN"/>
    <property type="match status" value="1"/>
</dbReference>
<evidence type="ECO:0000259" key="5">
    <source>
        <dbReference type="PROSITE" id="PS50987"/>
    </source>
</evidence>
<evidence type="ECO:0000256" key="1">
    <source>
        <dbReference type="ARBA" id="ARBA00023015"/>
    </source>
</evidence>
<keyword evidence="2" id="KW-0238">DNA-binding</keyword>
<name>A0ABP5HZ87_9ACTN</name>
<dbReference type="PANTHER" id="PTHR33154">
    <property type="entry name" value="TRANSCRIPTIONAL REGULATOR, ARSR FAMILY"/>
    <property type="match status" value="1"/>
</dbReference>
<dbReference type="CDD" id="cd00090">
    <property type="entry name" value="HTH_ARSR"/>
    <property type="match status" value="1"/>
</dbReference>
<keyword evidence="1" id="KW-0805">Transcription regulation</keyword>
<dbReference type="EMBL" id="BAAANS010000004">
    <property type="protein sequence ID" value="GAA2087988.1"/>
    <property type="molecule type" value="Genomic_DNA"/>
</dbReference>
<dbReference type="InterPro" id="IPR036390">
    <property type="entry name" value="WH_DNA-bd_sf"/>
</dbReference>
<keyword evidence="3" id="KW-0804">Transcription</keyword>
<evidence type="ECO:0000313" key="6">
    <source>
        <dbReference type="EMBL" id="GAA2087988.1"/>
    </source>
</evidence>
<evidence type="ECO:0000313" key="7">
    <source>
        <dbReference type="Proteomes" id="UP001500897"/>
    </source>
</evidence>
<dbReference type="Pfam" id="PF12840">
    <property type="entry name" value="HTH_20"/>
    <property type="match status" value="1"/>
</dbReference>
<organism evidence="6 7">
    <name type="scientific">Kitasatospora saccharophila</name>
    <dbReference type="NCBI Taxonomy" id="407973"/>
    <lineage>
        <taxon>Bacteria</taxon>
        <taxon>Bacillati</taxon>
        <taxon>Actinomycetota</taxon>
        <taxon>Actinomycetes</taxon>
        <taxon>Kitasatosporales</taxon>
        <taxon>Streptomycetaceae</taxon>
        <taxon>Kitasatospora</taxon>
    </lineage>
</organism>
<comment type="caution">
    <text evidence="6">The sequence shown here is derived from an EMBL/GenBank/DDBJ whole genome shotgun (WGS) entry which is preliminary data.</text>
</comment>
<dbReference type="Gene3D" id="1.10.10.10">
    <property type="entry name" value="Winged helix-like DNA-binding domain superfamily/Winged helix DNA-binding domain"/>
    <property type="match status" value="1"/>
</dbReference>
<accession>A0ABP5HZ87</accession>
<dbReference type="InterPro" id="IPR051081">
    <property type="entry name" value="HTH_MetalResp_TranReg"/>
</dbReference>
<feature type="region of interest" description="Disordered" evidence="4">
    <location>
        <begin position="1"/>
        <end position="43"/>
    </location>
</feature>
<dbReference type="PROSITE" id="PS50987">
    <property type="entry name" value="HTH_ARSR_2"/>
    <property type="match status" value="1"/>
</dbReference>
<evidence type="ECO:0000256" key="4">
    <source>
        <dbReference type="SAM" id="MobiDB-lite"/>
    </source>
</evidence>
<feature type="domain" description="HTH arsR-type" evidence="5">
    <location>
        <begin position="39"/>
        <end position="134"/>
    </location>
</feature>
<evidence type="ECO:0000256" key="2">
    <source>
        <dbReference type="ARBA" id="ARBA00023125"/>
    </source>
</evidence>
<dbReference type="InterPro" id="IPR011991">
    <property type="entry name" value="ArsR-like_HTH"/>
</dbReference>
<dbReference type="SUPFAM" id="SSF46785">
    <property type="entry name" value="Winged helix' DNA-binding domain"/>
    <property type="match status" value="1"/>
</dbReference>
<evidence type="ECO:0000256" key="3">
    <source>
        <dbReference type="ARBA" id="ARBA00023163"/>
    </source>
</evidence>
<dbReference type="InterPro" id="IPR036388">
    <property type="entry name" value="WH-like_DNA-bd_sf"/>
</dbReference>
<protein>
    <recommendedName>
        <fullName evidence="5">HTH arsR-type domain-containing protein</fullName>
    </recommendedName>
</protein>
<reference evidence="7" key="1">
    <citation type="journal article" date="2019" name="Int. J. Syst. Evol. Microbiol.">
        <title>The Global Catalogue of Microorganisms (GCM) 10K type strain sequencing project: providing services to taxonomists for standard genome sequencing and annotation.</title>
        <authorList>
            <consortium name="The Broad Institute Genomics Platform"/>
            <consortium name="The Broad Institute Genome Sequencing Center for Infectious Disease"/>
            <person name="Wu L."/>
            <person name="Ma J."/>
        </authorList>
    </citation>
    <scope>NUCLEOTIDE SEQUENCE [LARGE SCALE GENOMIC DNA]</scope>
    <source>
        <strain evidence="7">JCM 14559</strain>
    </source>
</reference>
<dbReference type="SMART" id="SM00418">
    <property type="entry name" value="HTH_ARSR"/>
    <property type="match status" value="1"/>
</dbReference>
<feature type="region of interest" description="Disordered" evidence="4">
    <location>
        <begin position="138"/>
        <end position="174"/>
    </location>
</feature>
<dbReference type="InterPro" id="IPR001845">
    <property type="entry name" value="HTH_ArsR_DNA-bd_dom"/>
</dbReference>